<reference evidence="1 2" key="1">
    <citation type="journal article" date="2016" name="Appl. Microbiol. Biotechnol.">
        <title>Characterization of T-DNA insertion mutants with decreased virulence in the entomopathogenic fungus Beauveria bassiana JEF-007.</title>
        <authorList>
            <person name="Kim S."/>
            <person name="Lee S.J."/>
            <person name="Nai Y.S."/>
            <person name="Yu J.S."/>
            <person name="Lee M.R."/>
            <person name="Yang Y.T."/>
            <person name="Kim J.S."/>
        </authorList>
    </citation>
    <scope>NUCLEOTIDE SEQUENCE [LARGE SCALE GENOMIC DNA]</scope>
    <source>
        <strain evidence="1 2">JEF-007</strain>
    </source>
</reference>
<dbReference type="AlphaFoldDB" id="A0A2N6NNH9"/>
<dbReference type="Proteomes" id="UP000235728">
    <property type="component" value="Unassembled WGS sequence"/>
</dbReference>
<protein>
    <submittedName>
        <fullName evidence="1">Uncharacterized protein</fullName>
    </submittedName>
</protein>
<gene>
    <name evidence="1" type="ORF">BM221_005416</name>
</gene>
<sequence>MAHVLILARRSTEALGIRKLSRPPKIDKVWRESNFTLRQAGSAGYSWYPYPLSVQMQPSMQVALREADAALSEIVESILNYLHPDENGIDAVSKPGYALELYDALLNWKYGLPDELRFEQSVLPSVIALQQEFGGRFSPRERCAAHASHLVTTVWSFRAHGQVRYEYYLAYALGAAAYILLQEPDAPVQMDSLVRACQCIFEMRPTLPLAADTLSGIRAAFRLYRLAVPMYMLKFFDRVRHNEAGVLHRTVAVTGLLPAAGGGGNDNEAKRAELQLEDLLRDFGNVDIH</sequence>
<evidence type="ECO:0000313" key="2">
    <source>
        <dbReference type="Proteomes" id="UP000235728"/>
    </source>
</evidence>
<name>A0A2N6NNH9_BEABA</name>
<evidence type="ECO:0000313" key="1">
    <source>
        <dbReference type="EMBL" id="PMB68832.1"/>
    </source>
</evidence>
<dbReference type="EMBL" id="MRVG01000005">
    <property type="protein sequence ID" value="PMB68832.1"/>
    <property type="molecule type" value="Genomic_DNA"/>
</dbReference>
<accession>A0A2N6NNH9</accession>
<organism evidence="1 2">
    <name type="scientific">Beauveria bassiana</name>
    <name type="common">White muscardine disease fungus</name>
    <name type="synonym">Tritirachium shiotae</name>
    <dbReference type="NCBI Taxonomy" id="176275"/>
    <lineage>
        <taxon>Eukaryota</taxon>
        <taxon>Fungi</taxon>
        <taxon>Dikarya</taxon>
        <taxon>Ascomycota</taxon>
        <taxon>Pezizomycotina</taxon>
        <taxon>Sordariomycetes</taxon>
        <taxon>Hypocreomycetidae</taxon>
        <taxon>Hypocreales</taxon>
        <taxon>Cordycipitaceae</taxon>
        <taxon>Beauveria</taxon>
    </lineage>
</organism>
<proteinExistence type="predicted"/>
<comment type="caution">
    <text evidence="1">The sequence shown here is derived from an EMBL/GenBank/DDBJ whole genome shotgun (WGS) entry which is preliminary data.</text>
</comment>